<organismHost>
    <name type="scientific">Adoxophyes honmai</name>
    <name type="common">Smaller tea tortrix moth</name>
    <dbReference type="NCBI Taxonomy" id="85585"/>
</organismHost>
<keyword evidence="1" id="KW-0175">Coiled coil</keyword>
<sequence length="104" mass="12421">MNYNRDLNRRRHDTVYNTILQQHENLKTEIQHLKQNMYDLCRNSVHADKSLCDKIISRHYHYNDVNVDKTDQREKYITINDKSAELGALAYHGNKPLVSVEPFY</sequence>
<evidence type="ECO:0000313" key="3">
    <source>
        <dbReference type="Proteomes" id="UP000232720"/>
    </source>
</evidence>
<dbReference type="KEGG" id="vg:1485804"/>
<dbReference type="RefSeq" id="NP_818748.1">
    <property type="nucleotide sequence ID" value="NC_004690.1"/>
</dbReference>
<dbReference type="Proteomes" id="UP000232720">
    <property type="component" value="Genome"/>
</dbReference>
<dbReference type="EMBL" id="AP006270">
    <property type="protein sequence ID" value="BAC67352.1"/>
    <property type="molecule type" value="Genomic_DNA"/>
</dbReference>
<dbReference type="GeneID" id="1485804"/>
<proteinExistence type="predicted"/>
<accession>Q80LJ5</accession>
<name>Q80LJ5_NPVAH</name>
<organism evidence="2 3">
    <name type="scientific">Adoxophyes honmai nucleopolyhedrovirus</name>
    <dbReference type="NCBI Taxonomy" id="224399"/>
    <lineage>
        <taxon>Viruses</taxon>
        <taxon>Viruses incertae sedis</taxon>
        <taxon>Naldaviricetes</taxon>
        <taxon>Lefavirales</taxon>
        <taxon>Baculoviridae</taxon>
        <taxon>Alphabaculovirus</taxon>
        <taxon>Alphabaculovirus adhonmai</taxon>
    </lineage>
</organism>
<evidence type="ECO:0000313" key="2">
    <source>
        <dbReference type="EMBL" id="BAC67352.1"/>
    </source>
</evidence>
<keyword evidence="3" id="KW-1185">Reference proteome</keyword>
<reference evidence="2 3" key="1">
    <citation type="journal article" date="2003" name="Virology">
        <title>Genome sequence and organization of a nucleopolyhedrovirus isolated from the smaller tea tortrix, Adoxophyes honmai.</title>
        <authorList>
            <person name="Nakai M."/>
            <person name="Goto C."/>
            <person name="Kang W."/>
            <person name="Shikata M."/>
            <person name="Luque T."/>
            <person name="Kunimi Y."/>
        </authorList>
    </citation>
    <scope>NUCLEOTIDE SEQUENCE [LARGE SCALE GENOMIC DNA]</scope>
    <source>
        <strain evidence="2 3">ADN001</strain>
    </source>
</reference>
<feature type="coiled-coil region" evidence="1">
    <location>
        <begin position="16"/>
        <end position="43"/>
    </location>
</feature>
<protein>
    <submittedName>
        <fullName evidence="2">Uncharacterized protein</fullName>
    </submittedName>
</protein>
<evidence type="ECO:0000256" key="1">
    <source>
        <dbReference type="SAM" id="Coils"/>
    </source>
</evidence>